<name>A0A1G8E992_9FIRM</name>
<dbReference type="AlphaFoldDB" id="A0A1G8E992"/>
<organism evidence="1 2">
    <name type="scientific">Desulfosporosinus hippei DSM 8344</name>
    <dbReference type="NCBI Taxonomy" id="1121419"/>
    <lineage>
        <taxon>Bacteria</taxon>
        <taxon>Bacillati</taxon>
        <taxon>Bacillota</taxon>
        <taxon>Clostridia</taxon>
        <taxon>Eubacteriales</taxon>
        <taxon>Desulfitobacteriaceae</taxon>
        <taxon>Desulfosporosinus</taxon>
    </lineage>
</organism>
<dbReference type="Proteomes" id="UP000198656">
    <property type="component" value="Unassembled WGS sequence"/>
</dbReference>
<sequence>MEQIIEERQEICSTVSKIVSLMIFRQRPKGSNEVGEIVGFKCESSSAKCESRCTYKMMMEDF</sequence>
<keyword evidence="2" id="KW-1185">Reference proteome</keyword>
<dbReference type="STRING" id="1121419.SAMN05443529_11692"/>
<gene>
    <name evidence="1" type="ORF">SAMN05443529_11692</name>
</gene>
<evidence type="ECO:0000313" key="1">
    <source>
        <dbReference type="EMBL" id="SDH66464.1"/>
    </source>
</evidence>
<dbReference type="OrthoDB" id="1799420at2"/>
<evidence type="ECO:0000313" key="2">
    <source>
        <dbReference type="Proteomes" id="UP000198656"/>
    </source>
</evidence>
<reference evidence="2" key="1">
    <citation type="submission" date="2016-10" db="EMBL/GenBank/DDBJ databases">
        <authorList>
            <person name="Varghese N."/>
            <person name="Submissions S."/>
        </authorList>
    </citation>
    <scope>NUCLEOTIDE SEQUENCE [LARGE SCALE GENOMIC DNA]</scope>
    <source>
        <strain evidence="2">DSM 8344</strain>
    </source>
</reference>
<dbReference type="RefSeq" id="WP_014903245.1">
    <property type="nucleotide sequence ID" value="NZ_FNCP01000016.1"/>
</dbReference>
<proteinExistence type="predicted"/>
<accession>A0A1G8E992</accession>
<dbReference type="EMBL" id="FNCP01000016">
    <property type="protein sequence ID" value="SDH66464.1"/>
    <property type="molecule type" value="Genomic_DNA"/>
</dbReference>
<protein>
    <submittedName>
        <fullName evidence="1">Uncharacterized protein</fullName>
    </submittedName>
</protein>